<protein>
    <submittedName>
        <fullName evidence="2">Uncharacterized protein</fullName>
    </submittedName>
</protein>
<evidence type="ECO:0000313" key="3">
    <source>
        <dbReference type="Proteomes" id="UP000824890"/>
    </source>
</evidence>
<evidence type="ECO:0000313" key="2">
    <source>
        <dbReference type="EMBL" id="KAH0939371.1"/>
    </source>
</evidence>
<comment type="caution">
    <text evidence="2">The sequence shown here is derived from an EMBL/GenBank/DDBJ whole genome shotgun (WGS) entry which is preliminary data.</text>
</comment>
<accession>A0ABQ8ECM6</accession>
<proteinExistence type="predicted"/>
<organism evidence="2 3">
    <name type="scientific">Brassica napus</name>
    <name type="common">Rape</name>
    <dbReference type="NCBI Taxonomy" id="3708"/>
    <lineage>
        <taxon>Eukaryota</taxon>
        <taxon>Viridiplantae</taxon>
        <taxon>Streptophyta</taxon>
        <taxon>Embryophyta</taxon>
        <taxon>Tracheophyta</taxon>
        <taxon>Spermatophyta</taxon>
        <taxon>Magnoliopsida</taxon>
        <taxon>eudicotyledons</taxon>
        <taxon>Gunneridae</taxon>
        <taxon>Pentapetalae</taxon>
        <taxon>rosids</taxon>
        <taxon>malvids</taxon>
        <taxon>Brassicales</taxon>
        <taxon>Brassicaceae</taxon>
        <taxon>Brassiceae</taxon>
        <taxon>Brassica</taxon>
    </lineage>
</organism>
<name>A0ABQ8ECM6_BRANA</name>
<feature type="region of interest" description="Disordered" evidence="1">
    <location>
        <begin position="38"/>
        <end position="65"/>
    </location>
</feature>
<feature type="non-terminal residue" evidence="2">
    <location>
        <position position="376"/>
    </location>
</feature>
<feature type="region of interest" description="Disordered" evidence="1">
    <location>
        <begin position="103"/>
        <end position="148"/>
    </location>
</feature>
<feature type="compositionally biased region" description="Low complexity" evidence="1">
    <location>
        <begin position="117"/>
        <end position="127"/>
    </location>
</feature>
<sequence length="376" mass="40195">KTAAPFLDDFTGVAFAGGSPLLTSSLSPPLFQTTMESMNEISSSTPPNSKDKMMELPPSTSGASLGSHCISKEAKLGPLFPVLTLLVSNTPSSQIPFTTPSLPGLNSHVSNPPPPSQVVVNSAPSSQFSTEEARDTQVPPSNTDSGSVSIQAETTTQFVPFLGSWAKPLIFKPLATPPDPSTPREYDSVGNQLASLWPSLNNEILNKKQKSKLNTPIPLGCKIKSSVSQSVPDRFTYQQNDETVTGSLPITSAMPHVDSQPELNINIQDVPRLHSDLIADSQEPYVSTHAPMECQDIQVSKITTSSRGYNQIASPTLAKILSPLVDIKSTPISASIMETSPSNIINKEVQKTLIVDLLHTSAQASGFESPFRFTAL</sequence>
<dbReference type="EMBL" id="JAGKQM010000002">
    <property type="protein sequence ID" value="KAH0939371.1"/>
    <property type="molecule type" value="Genomic_DNA"/>
</dbReference>
<feature type="compositionally biased region" description="Polar residues" evidence="1">
    <location>
        <begin position="38"/>
        <end position="48"/>
    </location>
</feature>
<gene>
    <name evidence="2" type="ORF">HID58_006832</name>
</gene>
<keyword evidence="3" id="KW-1185">Reference proteome</keyword>
<evidence type="ECO:0000256" key="1">
    <source>
        <dbReference type="SAM" id="MobiDB-lite"/>
    </source>
</evidence>
<reference evidence="2 3" key="1">
    <citation type="submission" date="2021-05" db="EMBL/GenBank/DDBJ databases">
        <title>Genome Assembly of Synthetic Allotetraploid Brassica napus Reveals Homoeologous Exchanges between Subgenomes.</title>
        <authorList>
            <person name="Davis J.T."/>
        </authorList>
    </citation>
    <scope>NUCLEOTIDE SEQUENCE [LARGE SCALE GENOMIC DNA]</scope>
    <source>
        <strain evidence="3">cv. Da-Ae</strain>
        <tissue evidence="2">Seedling</tissue>
    </source>
</reference>
<feature type="compositionally biased region" description="Polar residues" evidence="1">
    <location>
        <begin position="138"/>
        <end position="148"/>
    </location>
</feature>
<feature type="non-terminal residue" evidence="2">
    <location>
        <position position="1"/>
    </location>
</feature>
<dbReference type="Proteomes" id="UP000824890">
    <property type="component" value="Unassembled WGS sequence"/>
</dbReference>